<keyword evidence="10" id="KW-1185">Reference proteome</keyword>
<keyword evidence="4 5" id="KW-0238">DNA-binding</keyword>
<proteinExistence type="predicted"/>
<dbReference type="Pfam" id="PF05485">
    <property type="entry name" value="THAP"/>
    <property type="match status" value="1"/>
</dbReference>
<keyword evidence="6" id="KW-0175">Coiled coil</keyword>
<accession>A0ABP1QIC9</accession>
<keyword evidence="2 5" id="KW-0863">Zinc-finger</keyword>
<feature type="compositionally biased region" description="Low complexity" evidence="7">
    <location>
        <begin position="305"/>
        <end position="315"/>
    </location>
</feature>
<organism evidence="9 10">
    <name type="scientific">Orchesella dallaii</name>
    <dbReference type="NCBI Taxonomy" id="48710"/>
    <lineage>
        <taxon>Eukaryota</taxon>
        <taxon>Metazoa</taxon>
        <taxon>Ecdysozoa</taxon>
        <taxon>Arthropoda</taxon>
        <taxon>Hexapoda</taxon>
        <taxon>Collembola</taxon>
        <taxon>Entomobryomorpha</taxon>
        <taxon>Entomobryoidea</taxon>
        <taxon>Orchesellidae</taxon>
        <taxon>Orchesellinae</taxon>
        <taxon>Orchesella</taxon>
    </lineage>
</organism>
<gene>
    <name evidence="9" type="ORF">ODALV1_LOCUS11046</name>
</gene>
<comment type="caution">
    <text evidence="9">The sequence shown here is derived from an EMBL/GenBank/DDBJ whole genome shotgun (WGS) entry which is preliminary data.</text>
</comment>
<keyword evidence="1" id="KW-0479">Metal-binding</keyword>
<dbReference type="InterPro" id="IPR006612">
    <property type="entry name" value="THAP_Znf"/>
</dbReference>
<feature type="domain" description="THAP-type" evidence="8">
    <location>
        <begin position="30"/>
        <end position="121"/>
    </location>
</feature>
<feature type="region of interest" description="Disordered" evidence="7">
    <location>
        <begin position="284"/>
        <end position="328"/>
    </location>
</feature>
<name>A0ABP1QIC9_9HEXA</name>
<evidence type="ECO:0000313" key="10">
    <source>
        <dbReference type="Proteomes" id="UP001642540"/>
    </source>
</evidence>
<evidence type="ECO:0000256" key="7">
    <source>
        <dbReference type="SAM" id="MobiDB-lite"/>
    </source>
</evidence>
<dbReference type="PANTHER" id="PTHR46927:SF3">
    <property type="entry name" value="THAP-TYPE DOMAIN-CONTAINING PROTEIN"/>
    <property type="match status" value="1"/>
</dbReference>
<evidence type="ECO:0000256" key="5">
    <source>
        <dbReference type="PROSITE-ProRule" id="PRU00309"/>
    </source>
</evidence>
<feature type="coiled-coil region" evidence="6">
    <location>
        <begin position="355"/>
        <end position="404"/>
    </location>
</feature>
<dbReference type="InterPro" id="IPR052224">
    <property type="entry name" value="THAP_domain_protein"/>
</dbReference>
<evidence type="ECO:0000313" key="9">
    <source>
        <dbReference type="EMBL" id="CAL8102098.1"/>
    </source>
</evidence>
<evidence type="ECO:0000256" key="3">
    <source>
        <dbReference type="ARBA" id="ARBA00022833"/>
    </source>
</evidence>
<reference evidence="9 10" key="1">
    <citation type="submission" date="2024-08" db="EMBL/GenBank/DDBJ databases">
        <authorList>
            <person name="Cucini C."/>
            <person name="Frati F."/>
        </authorList>
    </citation>
    <scope>NUCLEOTIDE SEQUENCE [LARGE SCALE GENOMIC DNA]</scope>
</reference>
<evidence type="ECO:0000259" key="8">
    <source>
        <dbReference type="PROSITE" id="PS50950"/>
    </source>
</evidence>
<evidence type="ECO:0000256" key="1">
    <source>
        <dbReference type="ARBA" id="ARBA00022723"/>
    </source>
</evidence>
<dbReference type="SUPFAM" id="SSF57716">
    <property type="entry name" value="Glucocorticoid receptor-like (DNA-binding domain)"/>
    <property type="match status" value="1"/>
</dbReference>
<evidence type="ECO:0000256" key="6">
    <source>
        <dbReference type="SAM" id="Coils"/>
    </source>
</evidence>
<evidence type="ECO:0000256" key="4">
    <source>
        <dbReference type="ARBA" id="ARBA00023125"/>
    </source>
</evidence>
<dbReference type="SMART" id="SM00980">
    <property type="entry name" value="THAP"/>
    <property type="match status" value="1"/>
</dbReference>
<keyword evidence="3" id="KW-0862">Zinc</keyword>
<dbReference type="PROSITE" id="PS50950">
    <property type="entry name" value="ZF_THAP"/>
    <property type="match status" value="1"/>
</dbReference>
<evidence type="ECO:0000256" key="2">
    <source>
        <dbReference type="ARBA" id="ARBA00022771"/>
    </source>
</evidence>
<protein>
    <recommendedName>
        <fullName evidence="8">THAP-type domain-containing protein</fullName>
    </recommendedName>
</protein>
<dbReference type="EMBL" id="CAXLJM020000033">
    <property type="protein sequence ID" value="CAL8102098.1"/>
    <property type="molecule type" value="Genomic_DNA"/>
</dbReference>
<dbReference type="Proteomes" id="UP001642540">
    <property type="component" value="Unassembled WGS sequence"/>
</dbReference>
<dbReference type="PANTHER" id="PTHR46927">
    <property type="entry name" value="AGAP005574-PA"/>
    <property type="match status" value="1"/>
</dbReference>
<feature type="region of interest" description="Disordered" evidence="7">
    <location>
        <begin position="1"/>
        <end position="24"/>
    </location>
</feature>
<sequence>MYNSGGGMSMSMIQARKERRGKRAELPDDIAKKLKSCSVLSCEEWRDLNAYTTYHCFPTGEKNQERWEIWTQLIRKAREDETWIPFRGSLVCSHHFRATDFINDPLSKRRKLNKTAIPSVFPTFTVDLEDPSYQLPEDQLGNDEGSEGVYDNSVENTTTYYYTDESSSVMTNENAEVYEETYEYEYSHDVTESIQNGDASNSSNVQYVQYDEDDDDIQIIHDDSNKMSSHSGGIHILSTSSLALPGLASSQQQQTLKTSPQAASKVILASNNATMMQNMVVQRLAPPNNPGRRKQLHQQREMTVPSEPSQSNRQQPSPPSPKTSRQEETAKALAALPFSLNPDLEIEMIDPTEDLAVARLRISELEQENKSLINMYESAMEGLKLKYENQILLLRKRMKEQERLLEMNQISLPKRARFS</sequence>